<dbReference type="OrthoDB" id="2129491at2759"/>
<dbReference type="InterPro" id="IPR054127">
    <property type="entry name" value="Pcf11_C"/>
</dbReference>
<dbReference type="InterPro" id="IPR006569">
    <property type="entry name" value="CID_dom"/>
</dbReference>
<proteinExistence type="predicted"/>
<accession>A0A167NST3</accession>
<dbReference type="Pfam" id="PF04818">
    <property type="entry name" value="CID"/>
    <property type="match status" value="1"/>
</dbReference>
<feature type="compositionally biased region" description="Polar residues" evidence="1">
    <location>
        <begin position="617"/>
        <end position="633"/>
    </location>
</feature>
<dbReference type="GO" id="GO:0005849">
    <property type="term" value="C:mRNA cleavage factor complex"/>
    <property type="evidence" value="ECO:0007669"/>
    <property type="project" value="TreeGrafter"/>
</dbReference>
<dbReference type="GO" id="GO:0006369">
    <property type="term" value="P:termination of RNA polymerase II transcription"/>
    <property type="evidence" value="ECO:0007669"/>
    <property type="project" value="InterPro"/>
</dbReference>
<dbReference type="STRING" id="1330018.A0A167NST3"/>
<dbReference type="PANTHER" id="PTHR15921:SF3">
    <property type="entry name" value="PRE-MRNA CLEAVAGE COMPLEX 2 PROTEIN PCF11"/>
    <property type="match status" value="1"/>
</dbReference>
<evidence type="ECO:0000313" key="3">
    <source>
        <dbReference type="EMBL" id="KZO98035.1"/>
    </source>
</evidence>
<dbReference type="EMBL" id="KV417277">
    <property type="protein sequence ID" value="KZO98035.1"/>
    <property type="molecule type" value="Genomic_DNA"/>
</dbReference>
<dbReference type="GO" id="GO:0000993">
    <property type="term" value="F:RNA polymerase II complex binding"/>
    <property type="evidence" value="ECO:0007669"/>
    <property type="project" value="InterPro"/>
</dbReference>
<evidence type="ECO:0000256" key="1">
    <source>
        <dbReference type="SAM" id="MobiDB-lite"/>
    </source>
</evidence>
<feature type="region of interest" description="Disordered" evidence="1">
    <location>
        <begin position="367"/>
        <end position="396"/>
    </location>
</feature>
<dbReference type="SUPFAM" id="SSF48464">
    <property type="entry name" value="ENTH/VHS domain"/>
    <property type="match status" value="1"/>
</dbReference>
<feature type="compositionally biased region" description="Pro residues" evidence="1">
    <location>
        <begin position="282"/>
        <end position="305"/>
    </location>
</feature>
<dbReference type="GO" id="GO:0031124">
    <property type="term" value="P:mRNA 3'-end processing"/>
    <property type="evidence" value="ECO:0007669"/>
    <property type="project" value="InterPro"/>
</dbReference>
<feature type="region of interest" description="Disordered" evidence="1">
    <location>
        <begin position="603"/>
        <end position="671"/>
    </location>
</feature>
<dbReference type="Pfam" id="PF21936">
    <property type="entry name" value="Pcf11_C"/>
    <property type="match status" value="1"/>
</dbReference>
<dbReference type="InterPro" id="IPR008942">
    <property type="entry name" value="ENTH_VHS"/>
</dbReference>
<dbReference type="SMART" id="SM00582">
    <property type="entry name" value="RPR"/>
    <property type="match status" value="1"/>
</dbReference>
<dbReference type="Proteomes" id="UP000076738">
    <property type="component" value="Unassembled WGS sequence"/>
</dbReference>
<protein>
    <recommendedName>
        <fullName evidence="2">CID domain-containing protein</fullName>
    </recommendedName>
</protein>
<dbReference type="PROSITE" id="PS51391">
    <property type="entry name" value="CID"/>
    <property type="match status" value="1"/>
</dbReference>
<evidence type="ECO:0000259" key="2">
    <source>
        <dbReference type="PROSITE" id="PS51391"/>
    </source>
</evidence>
<dbReference type="CDD" id="cd16982">
    <property type="entry name" value="CID_Pcf11"/>
    <property type="match status" value="1"/>
</dbReference>
<evidence type="ECO:0000313" key="4">
    <source>
        <dbReference type="Proteomes" id="UP000076738"/>
    </source>
</evidence>
<dbReference type="Gene3D" id="1.25.40.90">
    <property type="match status" value="1"/>
</dbReference>
<gene>
    <name evidence="3" type="ORF">CALVIDRAFT_526335</name>
</gene>
<dbReference type="InterPro" id="IPR045154">
    <property type="entry name" value="PCF11-like"/>
</dbReference>
<dbReference type="AlphaFoldDB" id="A0A167NST3"/>
<feature type="compositionally biased region" description="Low complexity" evidence="1">
    <location>
        <begin position="367"/>
        <end position="379"/>
    </location>
</feature>
<keyword evidence="4" id="KW-1185">Reference proteome</keyword>
<sequence length="671" mass="74486">MYQHPGYAQPGFPQQQQYPQGFLPQQAAPYYAQYNAYDPAAFHAFYREQLRQLVQNSRPVIQQLTQLAIENLGRMGRVVADCIGEYIRNRCGLPSSATQFVIQRTAPTPVKLPAFYLMDSITKNCNPYVTFFAPIVKDLFLQSARTVDPQTRQKMCEMLVTWRNGGPNQTPLFGAQVQDVIEREIWPESENNVRLQATKRYGRHRGGPSYPTQSQVLTELEVLLALKEKASQENPYDPELRGQIDALFQLRNMVQASGVTPSELSDILTSVRSLAKNIAVPTPQPPPPAPQPAPVSYPTPQPAPFFQPASTTAPPSRLPSDFAAQLAGLANLAAPQPAQNAAPLPSAAIPDISSLFKSLVAAGMVPSSAPASVPGSSAPQAEKKAETQVTPDRDVDETLEYERRILAIDIKLTTSDLTKERPELISLLYDRQSTQCKQCGLRFHDNAKGKKAYQDHLDQHFRQNNRASQQMGRGYSRSWFIDADDWIHDSLTDTGDRLHEHKVGRSSEAVAKKRKELEKSFVVIPPGEDTKPRRCPICKEQLKTEFLEDEEEWVWRNAVEHKSTVGGRPSLHACRWLRICQIYHATCHADALSASLANRLRAETKGSRAVTPERGSGTPQPQNGNANSETNGSIAAPGAKRKAQEDDEDESGVLIKAEEVEPPLKKARASF</sequence>
<dbReference type="PANTHER" id="PTHR15921">
    <property type="entry name" value="PRE-MRNA CLEAVAGE COMPLEX II"/>
    <property type="match status" value="1"/>
</dbReference>
<feature type="region of interest" description="Disordered" evidence="1">
    <location>
        <begin position="278"/>
        <end position="319"/>
    </location>
</feature>
<dbReference type="GO" id="GO:0005737">
    <property type="term" value="C:cytoplasm"/>
    <property type="evidence" value="ECO:0007669"/>
    <property type="project" value="TreeGrafter"/>
</dbReference>
<dbReference type="GO" id="GO:0003729">
    <property type="term" value="F:mRNA binding"/>
    <property type="evidence" value="ECO:0007669"/>
    <property type="project" value="InterPro"/>
</dbReference>
<dbReference type="InterPro" id="IPR047415">
    <property type="entry name" value="Pcf11_CID"/>
</dbReference>
<reference evidence="3 4" key="1">
    <citation type="journal article" date="2016" name="Mol. Biol. Evol.">
        <title>Comparative Genomics of Early-Diverging Mushroom-Forming Fungi Provides Insights into the Origins of Lignocellulose Decay Capabilities.</title>
        <authorList>
            <person name="Nagy L.G."/>
            <person name="Riley R."/>
            <person name="Tritt A."/>
            <person name="Adam C."/>
            <person name="Daum C."/>
            <person name="Floudas D."/>
            <person name="Sun H."/>
            <person name="Yadav J.S."/>
            <person name="Pangilinan J."/>
            <person name="Larsson K.H."/>
            <person name="Matsuura K."/>
            <person name="Barry K."/>
            <person name="Labutti K."/>
            <person name="Kuo R."/>
            <person name="Ohm R.A."/>
            <person name="Bhattacharya S.S."/>
            <person name="Shirouzu T."/>
            <person name="Yoshinaga Y."/>
            <person name="Martin F.M."/>
            <person name="Grigoriev I.V."/>
            <person name="Hibbett D.S."/>
        </authorList>
    </citation>
    <scope>NUCLEOTIDE SEQUENCE [LARGE SCALE GENOMIC DNA]</scope>
    <source>
        <strain evidence="3 4">TUFC12733</strain>
    </source>
</reference>
<name>A0A167NST3_CALVF</name>
<feature type="domain" description="CID" evidence="2">
    <location>
        <begin position="38"/>
        <end position="189"/>
    </location>
</feature>
<organism evidence="3 4">
    <name type="scientific">Calocera viscosa (strain TUFC12733)</name>
    <dbReference type="NCBI Taxonomy" id="1330018"/>
    <lineage>
        <taxon>Eukaryota</taxon>
        <taxon>Fungi</taxon>
        <taxon>Dikarya</taxon>
        <taxon>Basidiomycota</taxon>
        <taxon>Agaricomycotina</taxon>
        <taxon>Dacrymycetes</taxon>
        <taxon>Dacrymycetales</taxon>
        <taxon>Dacrymycetaceae</taxon>
        <taxon>Calocera</taxon>
    </lineage>
</organism>